<evidence type="ECO:0008006" key="3">
    <source>
        <dbReference type="Google" id="ProtNLM"/>
    </source>
</evidence>
<evidence type="ECO:0000313" key="2">
    <source>
        <dbReference type="Proteomes" id="UP000534783"/>
    </source>
</evidence>
<accession>A0A7X6IBB5</accession>
<dbReference type="Proteomes" id="UP000534783">
    <property type="component" value="Unassembled WGS sequence"/>
</dbReference>
<evidence type="ECO:0000313" key="1">
    <source>
        <dbReference type="EMBL" id="NKE71275.1"/>
    </source>
</evidence>
<sequence length="202" mass="22542">MVFAESTPTSRRLGLPAGTLGTVGVVYPIAEPDALSEIEERARQVDWEWLIGGKIVEKKVSAYRPAGLKSLPRTEKGRKYDIDLTYTLTGDIPDGEGGVLYPRGYRFNPLDYLTFPNTIVVLDGADPKQVGWFKSSQHFDDFKTILLITGGSYSDLSRELKRPVYYADGTIIDRFRLKATPAVVKQRGKKMEAQEIGVKRPS</sequence>
<dbReference type="AlphaFoldDB" id="A0A7X6IBB5"/>
<gene>
    <name evidence="1" type="ORF">MNODULE_11055</name>
</gene>
<dbReference type="EMBL" id="VTOW01000002">
    <property type="protein sequence ID" value="NKE71275.1"/>
    <property type="molecule type" value="Genomic_DNA"/>
</dbReference>
<name>A0A7X6IBB5_9BACT</name>
<reference evidence="1 2" key="1">
    <citation type="journal article" date="2020" name="Nature">
        <title>Bacterial chemolithoautotrophy via manganese oxidation.</title>
        <authorList>
            <person name="Yu H."/>
            <person name="Leadbetter J.R."/>
        </authorList>
    </citation>
    <scope>NUCLEOTIDE SEQUENCE [LARGE SCALE GENOMIC DNA]</scope>
    <source>
        <strain evidence="1 2">Mn-1</strain>
    </source>
</reference>
<keyword evidence="2" id="KW-1185">Reference proteome</keyword>
<proteinExistence type="predicted"/>
<comment type="caution">
    <text evidence="1">The sequence shown here is derived from an EMBL/GenBank/DDBJ whole genome shotgun (WGS) entry which is preliminary data.</text>
</comment>
<organism evidence="1 2">
    <name type="scientific">Candidatus Manganitrophus noduliformans</name>
    <dbReference type="NCBI Taxonomy" id="2606439"/>
    <lineage>
        <taxon>Bacteria</taxon>
        <taxon>Pseudomonadati</taxon>
        <taxon>Nitrospirota</taxon>
        <taxon>Nitrospiria</taxon>
        <taxon>Candidatus Troglogloeales</taxon>
        <taxon>Candidatus Manganitrophaceae</taxon>
        <taxon>Candidatus Manganitrophus</taxon>
    </lineage>
</organism>
<protein>
    <recommendedName>
        <fullName evidence="3">Type-F conjugative transfer system protein TraW</fullName>
    </recommendedName>
</protein>